<feature type="transmembrane region" description="Helical" evidence="8">
    <location>
        <begin position="499"/>
        <end position="518"/>
    </location>
</feature>
<keyword evidence="2" id="KW-1003">Cell membrane</keyword>
<comment type="caution">
    <text evidence="10">The sequence shown here is derived from an EMBL/GenBank/DDBJ whole genome shotgun (WGS) entry which is preliminary data.</text>
</comment>
<feature type="transmembrane region" description="Helical" evidence="8">
    <location>
        <begin position="92"/>
        <end position="110"/>
    </location>
</feature>
<keyword evidence="5" id="KW-0560">Oxidoreductase</keyword>
<feature type="transmembrane region" description="Helical" evidence="8">
    <location>
        <begin position="332"/>
        <end position="351"/>
    </location>
</feature>
<feature type="transmembrane region" description="Helical" evidence="8">
    <location>
        <begin position="233"/>
        <end position="253"/>
    </location>
</feature>
<name>A0ABW6K9J3_9BACI</name>
<sequence length="519" mass="57876">MLTPGLLYFTGAILLLLPVHDRLKYILSFVVTAGALILTYFLLPGSSFQLDFLTLTLVPFKVDPISKLTGLIFAFAGLAAVIYSISVCSRIHLSLIFVFIGSALSVVFSGDLFTLYVFWDLMTISSAFLILLASDVTMKTGYYYFLIHVAGSLSLLWGLFLQYSATGSLSLNAIEEASIPFFMIAIAIKLAFIGFHTWMPLAYSKAPFYVAVVLSIYTTKVGVYVMSRLLSEMHILAYAGLISALFGIVMALRESQVRKFLSYSIIIQVGYMIMGISVGTAEGIAGAIFHLVNHILYKTVLFMAVGVVIYTTGKDHFESLGIMRKKLPVTSIATWVAFLGIAGVPFFNGYMSKTIIKDALHDPVLTWGLNLMSFGTSLMFLKFIYYAFFKNSNVSLEKKPAIGMQLGLGILTVMMLLVGVHPSLLESLTNMHVDIHYFETKHLLSGMKPFLLSILTFILLKKYLVKNDERHPYEDVYRKIAKRFVATGHKLSTYHDGRLTRYLLWAMTTLIILLSLLVF</sequence>
<reference evidence="10 11" key="1">
    <citation type="submission" date="2024-08" db="EMBL/GenBank/DDBJ databases">
        <title>Two novel Cytobacillus novel species.</title>
        <authorList>
            <person name="Liu G."/>
        </authorList>
    </citation>
    <scope>NUCLEOTIDE SEQUENCE [LARGE SCALE GENOMIC DNA]</scope>
    <source>
        <strain evidence="10 11">FJAT-54145</strain>
    </source>
</reference>
<evidence type="ECO:0000259" key="9">
    <source>
        <dbReference type="Pfam" id="PF00361"/>
    </source>
</evidence>
<gene>
    <name evidence="10" type="ORF">ACFYKX_09540</name>
</gene>
<evidence type="ECO:0000256" key="5">
    <source>
        <dbReference type="ARBA" id="ARBA00023002"/>
    </source>
</evidence>
<evidence type="ECO:0000256" key="1">
    <source>
        <dbReference type="ARBA" id="ARBA00004651"/>
    </source>
</evidence>
<evidence type="ECO:0000256" key="8">
    <source>
        <dbReference type="SAM" id="Phobius"/>
    </source>
</evidence>
<feature type="transmembrane region" description="Helical" evidence="8">
    <location>
        <begin position="295"/>
        <end position="312"/>
    </location>
</feature>
<comment type="subcellular location">
    <subcellularLocation>
        <location evidence="1">Cell membrane</location>
        <topology evidence="1">Multi-pass membrane protein</topology>
    </subcellularLocation>
    <subcellularLocation>
        <location evidence="7">Membrane</location>
        <topology evidence="7">Multi-pass membrane protein</topology>
    </subcellularLocation>
</comment>
<feature type="transmembrane region" description="Helical" evidence="8">
    <location>
        <begin position="65"/>
        <end position="85"/>
    </location>
</feature>
<feature type="transmembrane region" description="Helical" evidence="8">
    <location>
        <begin position="141"/>
        <end position="165"/>
    </location>
</feature>
<dbReference type="PANTHER" id="PTHR42682:SF4">
    <property type="entry name" value="NADH-UBIQUINONE_PLASTOQUINONE"/>
    <property type="match status" value="1"/>
</dbReference>
<feature type="transmembrane region" description="Helical" evidence="8">
    <location>
        <begin position="371"/>
        <end position="389"/>
    </location>
</feature>
<feature type="transmembrane region" description="Helical" evidence="8">
    <location>
        <begin position="401"/>
        <end position="422"/>
    </location>
</feature>
<dbReference type="RefSeq" id="WP_389360431.1">
    <property type="nucleotide sequence ID" value="NZ_JBIACK010000003.1"/>
</dbReference>
<keyword evidence="6 8" id="KW-0472">Membrane</keyword>
<evidence type="ECO:0000313" key="11">
    <source>
        <dbReference type="Proteomes" id="UP001601059"/>
    </source>
</evidence>
<dbReference type="InterPro" id="IPR003918">
    <property type="entry name" value="NADH_UbQ_OxRdtase"/>
</dbReference>
<feature type="transmembrane region" description="Helical" evidence="8">
    <location>
        <begin position="207"/>
        <end position="227"/>
    </location>
</feature>
<feature type="transmembrane region" description="Helical" evidence="8">
    <location>
        <begin position="25"/>
        <end position="45"/>
    </location>
</feature>
<dbReference type="PRINTS" id="PR01437">
    <property type="entry name" value="NUOXDRDTASE4"/>
</dbReference>
<proteinExistence type="predicted"/>
<protein>
    <submittedName>
        <fullName evidence="10">Proton-conducting transporter membrane subunit</fullName>
    </submittedName>
</protein>
<feature type="domain" description="NADH:quinone oxidoreductase/Mrp antiporter transmembrane" evidence="9">
    <location>
        <begin position="109"/>
        <end position="368"/>
    </location>
</feature>
<evidence type="ECO:0000256" key="2">
    <source>
        <dbReference type="ARBA" id="ARBA00022475"/>
    </source>
</evidence>
<evidence type="ECO:0000256" key="7">
    <source>
        <dbReference type="RuleBase" id="RU000320"/>
    </source>
</evidence>
<dbReference type="Proteomes" id="UP001601059">
    <property type="component" value="Unassembled WGS sequence"/>
</dbReference>
<organism evidence="10 11">
    <name type="scientific">Cytobacillus spartinae</name>
    <dbReference type="NCBI Taxonomy" id="3299023"/>
    <lineage>
        <taxon>Bacteria</taxon>
        <taxon>Bacillati</taxon>
        <taxon>Bacillota</taxon>
        <taxon>Bacilli</taxon>
        <taxon>Bacillales</taxon>
        <taxon>Bacillaceae</taxon>
        <taxon>Cytobacillus</taxon>
    </lineage>
</organism>
<dbReference type="InterPro" id="IPR052175">
    <property type="entry name" value="ComplexI-like_HydComp"/>
</dbReference>
<feature type="transmembrane region" description="Helical" evidence="8">
    <location>
        <begin position="265"/>
        <end position="289"/>
    </location>
</feature>
<evidence type="ECO:0000313" key="10">
    <source>
        <dbReference type="EMBL" id="MFE8700857.1"/>
    </source>
</evidence>
<accession>A0ABW6K9J3</accession>
<dbReference type="InterPro" id="IPR001750">
    <property type="entry name" value="ND/Mrp_TM"/>
</dbReference>
<feature type="transmembrane region" description="Helical" evidence="8">
    <location>
        <begin position="442"/>
        <end position="460"/>
    </location>
</feature>
<dbReference type="PANTHER" id="PTHR42682">
    <property type="entry name" value="HYDROGENASE-4 COMPONENT F"/>
    <property type="match status" value="1"/>
</dbReference>
<keyword evidence="4 8" id="KW-1133">Transmembrane helix</keyword>
<evidence type="ECO:0000256" key="6">
    <source>
        <dbReference type="ARBA" id="ARBA00023136"/>
    </source>
</evidence>
<keyword evidence="3 7" id="KW-0812">Transmembrane</keyword>
<dbReference type="Pfam" id="PF00361">
    <property type="entry name" value="Proton_antipo_M"/>
    <property type="match status" value="1"/>
</dbReference>
<evidence type="ECO:0000256" key="3">
    <source>
        <dbReference type="ARBA" id="ARBA00022692"/>
    </source>
</evidence>
<keyword evidence="11" id="KW-1185">Reference proteome</keyword>
<dbReference type="EMBL" id="JBIACK010000003">
    <property type="protein sequence ID" value="MFE8700857.1"/>
    <property type="molecule type" value="Genomic_DNA"/>
</dbReference>
<evidence type="ECO:0000256" key="4">
    <source>
        <dbReference type="ARBA" id="ARBA00022989"/>
    </source>
</evidence>
<feature type="transmembrane region" description="Helical" evidence="8">
    <location>
        <begin position="177"/>
        <end position="195"/>
    </location>
</feature>
<feature type="transmembrane region" description="Helical" evidence="8">
    <location>
        <begin position="116"/>
        <end position="134"/>
    </location>
</feature>